<organism evidence="2 3">
    <name type="scientific">Populus alba x Populus x berolinensis</name>
    <dbReference type="NCBI Taxonomy" id="444605"/>
    <lineage>
        <taxon>Eukaryota</taxon>
        <taxon>Viridiplantae</taxon>
        <taxon>Streptophyta</taxon>
        <taxon>Embryophyta</taxon>
        <taxon>Tracheophyta</taxon>
        <taxon>Spermatophyta</taxon>
        <taxon>Magnoliopsida</taxon>
        <taxon>eudicotyledons</taxon>
        <taxon>Gunneridae</taxon>
        <taxon>Pentapetalae</taxon>
        <taxon>rosids</taxon>
        <taxon>fabids</taxon>
        <taxon>Malpighiales</taxon>
        <taxon>Salicaceae</taxon>
        <taxon>Saliceae</taxon>
        <taxon>Populus</taxon>
    </lineage>
</organism>
<protein>
    <submittedName>
        <fullName evidence="2">Uncharacterized protein</fullName>
    </submittedName>
</protein>
<evidence type="ECO:0000313" key="3">
    <source>
        <dbReference type="Proteomes" id="UP001164929"/>
    </source>
</evidence>
<keyword evidence="3" id="KW-1185">Reference proteome</keyword>
<feature type="region of interest" description="Disordered" evidence="1">
    <location>
        <begin position="1"/>
        <end position="27"/>
    </location>
</feature>
<comment type="caution">
    <text evidence="2">The sequence shown here is derived from an EMBL/GenBank/DDBJ whole genome shotgun (WGS) entry which is preliminary data.</text>
</comment>
<sequence length="61" mass="6852">MPVPFAAVPDPSSREGENECNGPSTTYNSIKAGRIQILLGTETRRNKNNDKQHDRLRLNWG</sequence>
<dbReference type="Proteomes" id="UP001164929">
    <property type="component" value="Chromosome 8"/>
</dbReference>
<reference evidence="2" key="1">
    <citation type="journal article" date="2023" name="Mol. Ecol. Resour.">
        <title>Chromosome-level genome assembly of a triploid poplar Populus alba 'Berolinensis'.</title>
        <authorList>
            <person name="Chen S."/>
            <person name="Yu Y."/>
            <person name="Wang X."/>
            <person name="Wang S."/>
            <person name="Zhang T."/>
            <person name="Zhou Y."/>
            <person name="He R."/>
            <person name="Meng N."/>
            <person name="Wang Y."/>
            <person name="Liu W."/>
            <person name="Liu Z."/>
            <person name="Liu J."/>
            <person name="Guo Q."/>
            <person name="Huang H."/>
            <person name="Sederoff R.R."/>
            <person name="Wang G."/>
            <person name="Qu G."/>
            <person name="Chen S."/>
        </authorList>
    </citation>
    <scope>NUCLEOTIDE SEQUENCE</scope>
    <source>
        <strain evidence="2">SC-2020</strain>
    </source>
</reference>
<gene>
    <name evidence="2" type="ORF">NC653_020470</name>
</gene>
<dbReference type="AlphaFoldDB" id="A0AAD6ML87"/>
<proteinExistence type="predicted"/>
<evidence type="ECO:0000313" key="2">
    <source>
        <dbReference type="EMBL" id="KAJ6987239.1"/>
    </source>
</evidence>
<dbReference type="EMBL" id="JAQIZT010000008">
    <property type="protein sequence ID" value="KAJ6987239.1"/>
    <property type="molecule type" value="Genomic_DNA"/>
</dbReference>
<evidence type="ECO:0000256" key="1">
    <source>
        <dbReference type="SAM" id="MobiDB-lite"/>
    </source>
</evidence>
<name>A0AAD6ML87_9ROSI</name>
<accession>A0AAD6ML87</accession>